<dbReference type="EMBL" id="ML143389">
    <property type="protein sequence ID" value="TBU34031.1"/>
    <property type="molecule type" value="Genomic_DNA"/>
</dbReference>
<accession>A0A4Q9N4Q5</accession>
<protein>
    <recommendedName>
        <fullName evidence="1">F-box domain-containing protein</fullName>
    </recommendedName>
</protein>
<dbReference type="Proteomes" id="UP000292957">
    <property type="component" value="Unassembled WGS sequence"/>
</dbReference>
<dbReference type="SUPFAM" id="SSF50998">
    <property type="entry name" value="Quinoprotein alcohol dehydrogenase-like"/>
    <property type="match status" value="1"/>
</dbReference>
<dbReference type="InterPro" id="IPR036047">
    <property type="entry name" value="F-box-like_dom_sf"/>
</dbReference>
<sequence length="527" mass="58794">MSSSTILQLNQLPTDVLLHIFVYLEIADVVRLRKTCKALEAVTRDRSVWHEALSTRFMHSGIPVPGVQLRDDISSLSATELERLAIRASRYWANWTSPQPQCYTRLDIRPTPRPWSSSPSHRTLAIEFVTRGSCLYLLTLTLCTVSSGRDNRRFAFECWDLQQGQALGHANRIAELLVSGLLSYSVDPTPNSKHLLAVTSRDADGTYLTTTYTIDFTTPNTDPWFRRTSQFLSYRRILGFMGSRLVVTDDDNKVRVIDIDAGVVVVTLNVPLIHADPTLRLPEQQCLEYEVFDDFIITFCKQWIYLYHVPTLSSSMFSGSTQEDGVASSPTLEPIAQYKWRWRIDSISINARRPRPSASSPPPPPAIDLLVRFDTWYPWPVNILHHFVLPPSASFARAAFAPAAPPTFPYLPPAADGPLMAHAIPSPLRLFTPSDMVLAPRGTALWLDASTDATTPSQAGDHGQRIASRVLARASPGALAEDQDVSVLHVQETHELWNRIAVDEEEGMVAVGHVDGRVSVFVYAPPE</sequence>
<evidence type="ECO:0000313" key="2">
    <source>
        <dbReference type="EMBL" id="TBU34031.1"/>
    </source>
</evidence>
<dbReference type="SUPFAM" id="SSF81383">
    <property type="entry name" value="F-box domain"/>
    <property type="match status" value="1"/>
</dbReference>
<dbReference type="AlphaFoldDB" id="A0A4Q9N4Q5"/>
<dbReference type="Gene3D" id="1.20.1280.50">
    <property type="match status" value="1"/>
</dbReference>
<organism evidence="2">
    <name type="scientific">Dichomitus squalens</name>
    <dbReference type="NCBI Taxonomy" id="114155"/>
    <lineage>
        <taxon>Eukaryota</taxon>
        <taxon>Fungi</taxon>
        <taxon>Dikarya</taxon>
        <taxon>Basidiomycota</taxon>
        <taxon>Agaricomycotina</taxon>
        <taxon>Agaricomycetes</taxon>
        <taxon>Polyporales</taxon>
        <taxon>Polyporaceae</taxon>
        <taxon>Dichomitus</taxon>
    </lineage>
</organism>
<gene>
    <name evidence="2" type="ORF">BD311DRAFT_710905</name>
</gene>
<reference evidence="2" key="1">
    <citation type="submission" date="2019-01" db="EMBL/GenBank/DDBJ databases">
        <title>Draft genome sequences of three monokaryotic isolates of the white-rot basidiomycete fungus Dichomitus squalens.</title>
        <authorList>
            <consortium name="DOE Joint Genome Institute"/>
            <person name="Lopez S.C."/>
            <person name="Andreopoulos B."/>
            <person name="Pangilinan J."/>
            <person name="Lipzen A."/>
            <person name="Riley R."/>
            <person name="Ahrendt S."/>
            <person name="Ng V."/>
            <person name="Barry K."/>
            <person name="Daum C."/>
            <person name="Grigoriev I.V."/>
            <person name="Hilden K.S."/>
            <person name="Makela M.R."/>
            <person name="de Vries R.P."/>
        </authorList>
    </citation>
    <scope>NUCLEOTIDE SEQUENCE [LARGE SCALE GENOMIC DNA]</scope>
    <source>
        <strain evidence="2">OM18370.1</strain>
    </source>
</reference>
<evidence type="ECO:0000259" key="1">
    <source>
        <dbReference type="PROSITE" id="PS50181"/>
    </source>
</evidence>
<feature type="domain" description="F-box" evidence="1">
    <location>
        <begin position="6"/>
        <end position="52"/>
    </location>
</feature>
<dbReference type="OrthoDB" id="3193353at2759"/>
<dbReference type="Pfam" id="PF12937">
    <property type="entry name" value="F-box-like"/>
    <property type="match status" value="1"/>
</dbReference>
<dbReference type="InterPro" id="IPR011047">
    <property type="entry name" value="Quinoprotein_ADH-like_sf"/>
</dbReference>
<dbReference type="PROSITE" id="PS50181">
    <property type="entry name" value="FBOX"/>
    <property type="match status" value="1"/>
</dbReference>
<name>A0A4Q9N4Q5_9APHY</name>
<dbReference type="InterPro" id="IPR001810">
    <property type="entry name" value="F-box_dom"/>
</dbReference>
<dbReference type="SMART" id="SM00256">
    <property type="entry name" value="FBOX"/>
    <property type="match status" value="1"/>
</dbReference>
<proteinExistence type="predicted"/>